<evidence type="ECO:0000313" key="4">
    <source>
        <dbReference type="EMBL" id="MDD2179093.1"/>
    </source>
</evidence>
<accession>A0ABT5S1T6</accession>
<comment type="caution">
    <text evidence="4">The sequence shown here is derived from an EMBL/GenBank/DDBJ whole genome shotgun (WGS) entry which is preliminary data.</text>
</comment>
<keyword evidence="4" id="KW-0132">Cell division</keyword>
<dbReference type="EMBL" id="JAPCKI010000010">
    <property type="protein sequence ID" value="MDD2179093.1"/>
    <property type="molecule type" value="Genomic_DNA"/>
</dbReference>
<sequence>MSTLQLSLAIIGGLVLALIVAYNTWTSRRNAPKRALPQEPVDPAGEPTQRQEPGFDAGAAVAVPPGEFHGLDRGPDPSEHAVDADEALQLPVPPFSLERRPGLDPLIDVIASLQPEHVVSGDAALAALPPTRRAGSKPFAIEGLNEANQQWETPAPGQRYQSFQAGVQLANRMGALNEIEFSEFVVKAQAFADAINAAPDFPDMLQEVARARELDQFASDHDAQLMFMLRARQAAWSPGYVQQNAARLGFVPGAMPGRLVLPASAQGLPPLLTLGYDTQAALAEDPDQSAIRDITLSLDVAQVHRTEQPFARLRDVGAALCEAMDGVLCDQNGQPLPAMAMDPIAADLELLYDQLDGRDLSAGSVLARRLFS</sequence>
<keyword evidence="2" id="KW-0812">Transmembrane</keyword>
<evidence type="ECO:0000256" key="2">
    <source>
        <dbReference type="SAM" id="Phobius"/>
    </source>
</evidence>
<gene>
    <name evidence="4" type="ORF">OIN59_16775</name>
</gene>
<keyword evidence="5" id="KW-1185">Reference proteome</keyword>
<keyword evidence="2" id="KW-0472">Membrane</keyword>
<keyword evidence="2" id="KW-1133">Transmembrane helix</keyword>
<feature type="domain" description="ZipA C-terminal FtsZ-binding" evidence="3">
    <location>
        <begin position="221"/>
        <end position="348"/>
    </location>
</feature>
<proteinExistence type="predicted"/>
<feature type="region of interest" description="Disordered" evidence="1">
    <location>
        <begin position="33"/>
        <end position="52"/>
    </location>
</feature>
<dbReference type="InterPro" id="IPR007449">
    <property type="entry name" value="ZipA_FtsZ-bd_C"/>
</dbReference>
<dbReference type="GO" id="GO:0051301">
    <property type="term" value="P:cell division"/>
    <property type="evidence" value="ECO:0007669"/>
    <property type="project" value="UniProtKB-KW"/>
</dbReference>
<reference evidence="4" key="1">
    <citation type="submission" date="2022-10" db="EMBL/GenBank/DDBJ databases">
        <title>Description of microaerobic benzene degrading bacteria.</title>
        <authorList>
            <person name="Bedics A."/>
            <person name="Tancsics A."/>
            <person name="Banerjee S."/>
        </authorList>
    </citation>
    <scope>NUCLEOTIDE SEQUENCE</scope>
    <source>
        <strain evidence="4">D2M1</strain>
    </source>
</reference>
<organism evidence="4 5">
    <name type="scientific">Acidovorax benzenivorans</name>
    <dbReference type="NCBI Taxonomy" id="2987520"/>
    <lineage>
        <taxon>Bacteria</taxon>
        <taxon>Pseudomonadati</taxon>
        <taxon>Pseudomonadota</taxon>
        <taxon>Betaproteobacteria</taxon>
        <taxon>Burkholderiales</taxon>
        <taxon>Comamonadaceae</taxon>
        <taxon>Acidovorax</taxon>
    </lineage>
</organism>
<evidence type="ECO:0000256" key="1">
    <source>
        <dbReference type="SAM" id="MobiDB-lite"/>
    </source>
</evidence>
<dbReference type="Proteomes" id="UP001148932">
    <property type="component" value="Unassembled WGS sequence"/>
</dbReference>
<dbReference type="SMART" id="SM00771">
    <property type="entry name" value="ZipA_C"/>
    <property type="match status" value="1"/>
</dbReference>
<dbReference type="RefSeq" id="WP_274112213.1">
    <property type="nucleotide sequence ID" value="NZ_JAPCKI010000010.1"/>
</dbReference>
<protein>
    <submittedName>
        <fullName evidence="4">Cell division protein FtsZ</fullName>
    </submittedName>
</protein>
<dbReference type="SUPFAM" id="SSF64383">
    <property type="entry name" value="Cell-division protein ZipA, C-terminal domain"/>
    <property type="match status" value="1"/>
</dbReference>
<name>A0ABT5S1T6_9BURK</name>
<dbReference type="InterPro" id="IPR036765">
    <property type="entry name" value="ZipA_FtsZ-bd_C_sf"/>
</dbReference>
<evidence type="ECO:0000313" key="5">
    <source>
        <dbReference type="Proteomes" id="UP001148932"/>
    </source>
</evidence>
<evidence type="ECO:0000259" key="3">
    <source>
        <dbReference type="SMART" id="SM00771"/>
    </source>
</evidence>
<keyword evidence="4" id="KW-0131">Cell cycle</keyword>
<feature type="transmembrane region" description="Helical" evidence="2">
    <location>
        <begin position="6"/>
        <end position="25"/>
    </location>
</feature>